<dbReference type="Proteomes" id="UP000029221">
    <property type="component" value="Unassembled WGS sequence"/>
</dbReference>
<evidence type="ECO:0000313" key="3">
    <source>
        <dbReference type="EMBL" id="GAK95647.1"/>
    </source>
</evidence>
<dbReference type="Gene3D" id="3.40.1350.10">
    <property type="match status" value="1"/>
</dbReference>
<evidence type="ECO:0000256" key="2">
    <source>
        <dbReference type="HAMAP-Rule" id="MF_00048"/>
    </source>
</evidence>
<dbReference type="AlphaFoldDB" id="A0A090Q0D8"/>
<dbReference type="SUPFAM" id="SSF52980">
    <property type="entry name" value="Restriction endonuclease-like"/>
    <property type="match status" value="1"/>
</dbReference>
<dbReference type="EMBL" id="BBML01000001">
    <property type="protein sequence ID" value="GAK95647.1"/>
    <property type="molecule type" value="Genomic_DNA"/>
</dbReference>
<name>A0A090Q0D8_9FLAO</name>
<organism evidence="3 4">
    <name type="scientific">Nonlabens tegetincola</name>
    <dbReference type="NCBI Taxonomy" id="323273"/>
    <lineage>
        <taxon>Bacteria</taxon>
        <taxon>Pseudomonadati</taxon>
        <taxon>Bacteroidota</taxon>
        <taxon>Flavobacteriia</taxon>
        <taxon>Flavobacteriales</taxon>
        <taxon>Flavobacteriaceae</taxon>
        <taxon>Nonlabens</taxon>
    </lineage>
</organism>
<dbReference type="InterPro" id="IPR011856">
    <property type="entry name" value="tRNA_endonuc-like_dom_sf"/>
</dbReference>
<dbReference type="eggNOG" id="COG0792">
    <property type="taxonomic scope" value="Bacteria"/>
</dbReference>
<gene>
    <name evidence="3" type="ORF">JCM19294_2429</name>
</gene>
<dbReference type="CDD" id="cd20736">
    <property type="entry name" value="PoNe_Nuclease"/>
    <property type="match status" value="1"/>
</dbReference>
<sequence length="122" mass="14031">MAQHNELGKQGEKMAVAHLEKLGYEILATNFVYQKNEIDIIARLNDVIAIVEVKTRSTPEFGDPKDFLKPSQIKRIVAAAHHFVEEILEPQEDVEVRFDIMSIIKNKAGTRMEFITDAFYHF</sequence>
<dbReference type="HAMAP" id="MF_00048">
    <property type="entry name" value="UPF0102"/>
    <property type="match status" value="1"/>
</dbReference>
<protein>
    <recommendedName>
        <fullName evidence="2">UPF0102 protein JCM19294_2429</fullName>
    </recommendedName>
</protein>
<dbReference type="STRING" id="319236.BST91_12490"/>
<accession>A0A090Q0D8</accession>
<dbReference type="PANTHER" id="PTHR34039:SF1">
    <property type="entry name" value="UPF0102 PROTEIN YRAN"/>
    <property type="match status" value="1"/>
</dbReference>
<dbReference type="InterPro" id="IPR003509">
    <property type="entry name" value="UPF0102_YraN-like"/>
</dbReference>
<dbReference type="Pfam" id="PF02021">
    <property type="entry name" value="UPF0102"/>
    <property type="match status" value="1"/>
</dbReference>
<evidence type="ECO:0000313" key="4">
    <source>
        <dbReference type="Proteomes" id="UP000029221"/>
    </source>
</evidence>
<reference evidence="3" key="1">
    <citation type="journal article" date="2014" name="Genome Announc.">
        <title>Draft Genome Sequences of Marine Flavobacterium Nonlabens Strains NR17, NR24, NR27, NR32, NR33, and Ara13.</title>
        <authorList>
            <person name="Nakanishi M."/>
            <person name="Meirelles P."/>
            <person name="Suzuki R."/>
            <person name="Takatani N."/>
            <person name="Mino S."/>
            <person name="Suda W."/>
            <person name="Oshima K."/>
            <person name="Hattori M."/>
            <person name="Ohkuma M."/>
            <person name="Hosokawa M."/>
            <person name="Miyashita K."/>
            <person name="Thompson F.L."/>
            <person name="Niwa A."/>
            <person name="Sawabe T."/>
            <person name="Sawabe T."/>
        </authorList>
    </citation>
    <scope>NUCLEOTIDE SEQUENCE [LARGE SCALE GENOMIC DNA]</scope>
    <source>
        <strain evidence="3">JCM 19294</strain>
    </source>
</reference>
<dbReference type="RefSeq" id="WP_042276281.1">
    <property type="nucleotide sequence ID" value="NZ_BBML01000001.1"/>
</dbReference>
<comment type="caution">
    <text evidence="3">The sequence shown here is derived from an EMBL/GenBank/DDBJ whole genome shotgun (WGS) entry which is preliminary data.</text>
</comment>
<evidence type="ECO:0000256" key="1">
    <source>
        <dbReference type="ARBA" id="ARBA00006738"/>
    </source>
</evidence>
<proteinExistence type="inferred from homology"/>
<keyword evidence="4" id="KW-1185">Reference proteome</keyword>
<dbReference type="InterPro" id="IPR011335">
    <property type="entry name" value="Restrct_endonuc-II-like"/>
</dbReference>
<comment type="similarity">
    <text evidence="1 2">Belongs to the UPF0102 family.</text>
</comment>
<dbReference type="PANTHER" id="PTHR34039">
    <property type="entry name" value="UPF0102 PROTEIN YRAN"/>
    <property type="match status" value="1"/>
</dbReference>
<dbReference type="GO" id="GO:0003676">
    <property type="term" value="F:nucleic acid binding"/>
    <property type="evidence" value="ECO:0007669"/>
    <property type="project" value="InterPro"/>
</dbReference>